<dbReference type="Pfam" id="PF25372">
    <property type="entry name" value="DUF7885"/>
    <property type="match status" value="1"/>
</dbReference>
<dbReference type="Pfam" id="PF12937">
    <property type="entry name" value="F-box-like"/>
    <property type="match status" value="1"/>
</dbReference>
<dbReference type="RefSeq" id="XP_042933775.1">
    <property type="nucleotide sequence ID" value="XM_043077841.1"/>
</dbReference>
<evidence type="ECO:0000313" key="6">
    <source>
        <dbReference type="Proteomes" id="UP000006672"/>
    </source>
</evidence>
<evidence type="ECO:0000256" key="1">
    <source>
        <dbReference type="ARBA" id="ARBA00022614"/>
    </source>
</evidence>
<dbReference type="KEGG" id="bmy:BM_BM1921"/>
<evidence type="ECO:0000259" key="4">
    <source>
        <dbReference type="PROSITE" id="PS50181"/>
    </source>
</evidence>
<keyword evidence="6" id="KW-1185">Reference proteome</keyword>
<feature type="domain" description="F-box" evidence="4">
    <location>
        <begin position="96"/>
        <end position="142"/>
    </location>
</feature>
<proteinExistence type="predicted"/>
<dbReference type="InterPro" id="IPR057207">
    <property type="entry name" value="FBXL15_LRR"/>
</dbReference>
<sequence>MACTLQSLRIGRTFDCDYPQNEKALADDTSQSAIPVIGQVDELKITPEAVCSTKSIMLTYKFYKYRDKLMSLIDGSRGQYRMYLITTLLPVQSDQPLINRVLPKELILRIFSFLDITSLCRCAQTCRHWNLLALDGSNWQQVDLFQFQKDIKAPVVENLAKRCGGFLKKLSLRGCENVQENALRSFTLKCPNIEHLSLYKCKRVTDSTCEYLGRNCHRLVWLDLENCTAITDKSLRAVSEGCKNLEYLNISWCENVQNRGVQAVLQGCPKLSTLICRGCEGLTEIVFAEMRNFCCELRTVNLLGCFITDDTVADIASSCSQLEYLCLSSCTQVTDRALISLANGCHRLKDLELSGCSLLTDHGFGILAKNCHELERMDLEDCSLLTDITLDNFSKGCPCLLNLSLSHCELITDAGLRQLCLNYHLKDRIQVLELDNCPQITDISLDYMKQVRTLQRVDLYDCQNITKDAIKRFKNLKPDVEVHAYFAPATPPTSTQPTRRAICRCCTIL</sequence>
<gene>
    <name evidence="5 7" type="primary">Bm1921</name>
    <name evidence="5" type="ORF">BM_BM1921</name>
</gene>
<accession>A0A5S6PFV2</accession>
<reference evidence="6" key="1">
    <citation type="journal article" date="2007" name="Science">
        <title>Draft genome of the filarial nematode parasite Brugia malayi.</title>
        <authorList>
            <person name="Ghedin E."/>
            <person name="Wang S."/>
            <person name="Spiro D."/>
            <person name="Caler E."/>
            <person name="Zhao Q."/>
            <person name="Crabtree J."/>
            <person name="Allen J.E."/>
            <person name="Delcher A.L."/>
            <person name="Guiliano D.B."/>
            <person name="Miranda-Saavedra D."/>
            <person name="Angiuoli S.V."/>
            <person name="Creasy T."/>
            <person name="Amedeo P."/>
            <person name="Haas B."/>
            <person name="El-Sayed N.M."/>
            <person name="Wortman J.R."/>
            <person name="Feldblyum T."/>
            <person name="Tallon L."/>
            <person name="Schatz M."/>
            <person name="Shumway M."/>
            <person name="Koo H."/>
            <person name="Salzberg S.L."/>
            <person name="Schobel S."/>
            <person name="Pertea M."/>
            <person name="Pop M."/>
            <person name="White O."/>
            <person name="Barton G.J."/>
            <person name="Carlow C.K."/>
            <person name="Crawford M.J."/>
            <person name="Daub J."/>
            <person name="Dimmic M.W."/>
            <person name="Estes C.F."/>
            <person name="Foster J.M."/>
            <person name="Ganatra M."/>
            <person name="Gregory W.F."/>
            <person name="Johnson N.M."/>
            <person name="Jin J."/>
            <person name="Komuniecki R."/>
            <person name="Korf I."/>
            <person name="Kumar S."/>
            <person name="Laney S."/>
            <person name="Li B.W."/>
            <person name="Li W."/>
            <person name="Lindblom T.H."/>
            <person name="Lustigman S."/>
            <person name="Ma D."/>
            <person name="Maina C.V."/>
            <person name="Martin D.M."/>
            <person name="McCarter J.P."/>
            <person name="McReynolds L."/>
            <person name="Mitreva M."/>
            <person name="Nutman T.B."/>
            <person name="Parkinson J."/>
            <person name="Peregrin-Alvarez J.M."/>
            <person name="Poole C."/>
            <person name="Ren Q."/>
            <person name="Saunders L."/>
            <person name="Sluder A.E."/>
            <person name="Smith K."/>
            <person name="Stanke M."/>
            <person name="Unnasch T.R."/>
            <person name="Ware J."/>
            <person name="Wei A.D."/>
            <person name="Weil G."/>
            <person name="Williams D.J."/>
            <person name="Zhang Y."/>
            <person name="Williams S.A."/>
            <person name="Fraser-Liggett C."/>
            <person name="Slatko B."/>
            <person name="Blaxter M.L."/>
            <person name="Scott A.L."/>
        </authorList>
    </citation>
    <scope>NUCLEOTIDE SEQUENCE</scope>
    <source>
        <strain evidence="6">FR3</strain>
    </source>
</reference>
<dbReference type="SUPFAM" id="SSF52047">
    <property type="entry name" value="RNI-like"/>
    <property type="match status" value="1"/>
</dbReference>
<protein>
    <submittedName>
        <fullName evidence="7">Bm1921</fullName>
    </submittedName>
    <submittedName>
        <fullName evidence="5">Leucine Rich Repeat family protein</fullName>
    </submittedName>
</protein>
<organism evidence="5">
    <name type="scientific">Brugia malayi</name>
    <name type="common">Filarial nematode worm</name>
    <dbReference type="NCBI Taxonomy" id="6279"/>
    <lineage>
        <taxon>Eukaryota</taxon>
        <taxon>Metazoa</taxon>
        <taxon>Ecdysozoa</taxon>
        <taxon>Nematoda</taxon>
        <taxon>Chromadorea</taxon>
        <taxon>Rhabditida</taxon>
        <taxon>Spirurina</taxon>
        <taxon>Spiruromorpha</taxon>
        <taxon>Filarioidea</taxon>
        <taxon>Onchocercidae</taxon>
        <taxon>Brugia</taxon>
    </lineage>
</organism>
<accession>A0A4E9F793</accession>
<dbReference type="SMART" id="SM00367">
    <property type="entry name" value="LRR_CC"/>
    <property type="match status" value="11"/>
</dbReference>
<dbReference type="EMBL" id="CAAKNF010000192">
    <property type="protein sequence ID" value="VIO92669.1"/>
    <property type="molecule type" value="Genomic_DNA"/>
</dbReference>
<dbReference type="GO" id="GO:0031146">
    <property type="term" value="P:SCF-dependent proteasomal ubiquitin-dependent protein catabolic process"/>
    <property type="evidence" value="ECO:0007669"/>
    <property type="project" value="TreeGrafter"/>
</dbReference>
<keyword evidence="1" id="KW-0433">Leucine-rich repeat</keyword>
<dbReference type="FunFam" id="3.80.10.10:FF:000060">
    <property type="entry name" value="F-box/LRR-repeat protein 20 isoform 2"/>
    <property type="match status" value="1"/>
</dbReference>
<dbReference type="GeneID" id="6097185"/>
<dbReference type="AlphaFoldDB" id="A0A4E9F793"/>
<dbReference type="PANTHER" id="PTHR13318:SF165">
    <property type="entry name" value="F-BOX_LRR-REPEAT PROTEIN FBXL-1"/>
    <property type="match status" value="1"/>
</dbReference>
<dbReference type="GO" id="GO:0019005">
    <property type="term" value="C:SCF ubiquitin ligase complex"/>
    <property type="evidence" value="ECO:0007669"/>
    <property type="project" value="TreeGrafter"/>
</dbReference>
<dbReference type="OrthoDB" id="550575at2759"/>
<dbReference type="InterPro" id="IPR001611">
    <property type="entry name" value="Leu-rich_rpt"/>
</dbReference>
<dbReference type="InterPro" id="IPR032675">
    <property type="entry name" value="LRR_dom_sf"/>
</dbReference>
<reference evidence="5" key="2">
    <citation type="submission" date="2019-04" db="EMBL/GenBank/DDBJ databases">
        <authorList>
            <person name="Howe K."/>
            <person name="Paulini M."/>
            <person name="Williams G."/>
        </authorList>
    </citation>
    <scope>NUCLEOTIDE SEQUENCE [LARGE SCALE GENOMIC DNA]</scope>
    <source>
        <strain evidence="5">FR3</strain>
    </source>
</reference>
<evidence type="ECO:0000313" key="5">
    <source>
        <dbReference type="EMBL" id="VIO92669.1"/>
    </source>
</evidence>
<dbReference type="SMART" id="SM00256">
    <property type="entry name" value="FBOX"/>
    <property type="match status" value="1"/>
</dbReference>
<keyword evidence="3" id="KW-0833">Ubl conjugation pathway</keyword>
<dbReference type="WBParaSite" id="Bm1921a.1">
    <property type="protein sequence ID" value="Bm1921a.1"/>
    <property type="gene ID" value="WBGene00222182"/>
</dbReference>
<keyword evidence="2" id="KW-0677">Repeat</keyword>
<dbReference type="InterPro" id="IPR006553">
    <property type="entry name" value="Leu-rich_rpt_Cys-con_subtyp"/>
</dbReference>
<dbReference type="CTD" id="6097185"/>
<dbReference type="PROSITE" id="PS50181">
    <property type="entry name" value="FBOX"/>
    <property type="match status" value="1"/>
</dbReference>
<dbReference type="Pfam" id="PF13516">
    <property type="entry name" value="LRR_6"/>
    <property type="match status" value="1"/>
</dbReference>
<dbReference type="CDD" id="cd22115">
    <property type="entry name" value="F-box_FBXL2-like"/>
    <property type="match status" value="1"/>
</dbReference>
<dbReference type="PANTHER" id="PTHR13318">
    <property type="entry name" value="PARTNER OF PAIRED, ISOFORM B-RELATED"/>
    <property type="match status" value="1"/>
</dbReference>
<dbReference type="InterPro" id="IPR001810">
    <property type="entry name" value="F-box_dom"/>
</dbReference>
<evidence type="ECO:0000313" key="7">
    <source>
        <dbReference type="WBParaSite" id="Bm1921a.1"/>
    </source>
</evidence>
<dbReference type="FunFam" id="3.80.10.10:FF:000042">
    <property type="entry name" value="F-box/LRR-repeat protein 20 isoform 2"/>
    <property type="match status" value="1"/>
</dbReference>
<reference evidence="7" key="3">
    <citation type="submission" date="2019-12" db="UniProtKB">
        <authorList>
            <consortium name="WormBaseParasite"/>
        </authorList>
    </citation>
    <scope>IDENTIFICATION</scope>
</reference>
<dbReference type="STRING" id="6279.A0A5S6PFV2"/>
<dbReference type="Proteomes" id="UP000006672">
    <property type="component" value="Unassembled WGS sequence"/>
</dbReference>
<name>A0A4E9F793_BRUMA</name>
<evidence type="ECO:0000256" key="2">
    <source>
        <dbReference type="ARBA" id="ARBA00022737"/>
    </source>
</evidence>
<evidence type="ECO:0000256" key="3">
    <source>
        <dbReference type="ARBA" id="ARBA00022786"/>
    </source>
</evidence>
<dbReference type="Gene3D" id="3.80.10.10">
    <property type="entry name" value="Ribonuclease Inhibitor"/>
    <property type="match status" value="2"/>
</dbReference>